<dbReference type="Pfam" id="PF00383">
    <property type="entry name" value="dCMP_cyt_deam_1"/>
    <property type="match status" value="1"/>
</dbReference>
<organism evidence="17 18">
    <name type="scientific">Mesoterricola silvestris</name>
    <dbReference type="NCBI Taxonomy" id="2927979"/>
    <lineage>
        <taxon>Bacteria</taxon>
        <taxon>Pseudomonadati</taxon>
        <taxon>Acidobacteriota</taxon>
        <taxon>Holophagae</taxon>
        <taxon>Holophagales</taxon>
        <taxon>Holophagaceae</taxon>
        <taxon>Mesoterricola</taxon>
    </lineage>
</organism>
<comment type="cofactor">
    <cofactor evidence="1 14 15">
        <name>Zn(2+)</name>
        <dbReference type="ChEBI" id="CHEBI:29105"/>
    </cofactor>
</comment>
<dbReference type="AlphaFoldDB" id="A0AA48KDF1"/>
<feature type="domain" description="CMP/dCMP-type deaminase" evidence="16">
    <location>
        <begin position="9"/>
        <end position="136"/>
    </location>
</feature>
<feature type="binding site" evidence="14">
    <location>
        <position position="96"/>
    </location>
    <ligand>
        <name>Zn(2+)</name>
        <dbReference type="ChEBI" id="CHEBI:29105"/>
        <note>catalytic</note>
    </ligand>
</feature>
<keyword evidence="7 15" id="KW-0378">Hydrolase</keyword>
<evidence type="ECO:0000256" key="11">
    <source>
        <dbReference type="ARBA" id="ARBA00049558"/>
    </source>
</evidence>
<dbReference type="PROSITE" id="PS51747">
    <property type="entry name" value="CYT_DCMP_DEAMINASES_2"/>
    <property type="match status" value="1"/>
</dbReference>
<evidence type="ECO:0000256" key="2">
    <source>
        <dbReference type="ARBA" id="ARBA00003949"/>
    </source>
</evidence>
<dbReference type="NCBIfam" id="NF004064">
    <property type="entry name" value="PRK05578.1"/>
    <property type="match status" value="1"/>
</dbReference>
<dbReference type="GO" id="GO:0055086">
    <property type="term" value="P:nucleobase-containing small molecule metabolic process"/>
    <property type="evidence" value="ECO:0007669"/>
    <property type="project" value="UniProtKB-ARBA"/>
</dbReference>
<comment type="catalytic activity">
    <reaction evidence="11 15">
        <text>cytidine + H2O + H(+) = uridine + NH4(+)</text>
        <dbReference type="Rhea" id="RHEA:16069"/>
        <dbReference type="ChEBI" id="CHEBI:15377"/>
        <dbReference type="ChEBI" id="CHEBI:15378"/>
        <dbReference type="ChEBI" id="CHEBI:16704"/>
        <dbReference type="ChEBI" id="CHEBI:17562"/>
        <dbReference type="ChEBI" id="CHEBI:28938"/>
        <dbReference type="EC" id="3.5.4.5"/>
    </reaction>
</comment>
<evidence type="ECO:0000256" key="9">
    <source>
        <dbReference type="ARBA" id="ARBA00032005"/>
    </source>
</evidence>
<feature type="binding site" evidence="13">
    <location>
        <begin position="50"/>
        <end position="56"/>
    </location>
    <ligand>
        <name>substrate</name>
    </ligand>
</feature>
<dbReference type="FunFam" id="3.40.140.10:FF:000008">
    <property type="entry name" value="Cytidine deaminase"/>
    <property type="match status" value="1"/>
</dbReference>
<evidence type="ECO:0000256" key="13">
    <source>
        <dbReference type="PIRSR" id="PIRSR606262-2"/>
    </source>
</evidence>
<evidence type="ECO:0000256" key="5">
    <source>
        <dbReference type="ARBA" id="ARBA00018266"/>
    </source>
</evidence>
<reference evidence="18" key="1">
    <citation type="journal article" date="2023" name="Int. J. Syst. Evol. Microbiol.">
        <title>Mesoterricola silvestris gen. nov., sp. nov., Mesoterricola sediminis sp. nov., Geothrix oryzae sp. nov., Geothrix edaphica sp. nov., Geothrix rubra sp. nov., and Geothrix limicola sp. nov., six novel members of Acidobacteriota isolated from soils.</title>
        <authorList>
            <person name="Itoh H."/>
            <person name="Sugisawa Y."/>
            <person name="Mise K."/>
            <person name="Xu Z."/>
            <person name="Kuniyasu M."/>
            <person name="Ushijima N."/>
            <person name="Kawano K."/>
            <person name="Kobayashi E."/>
            <person name="Shiratori Y."/>
            <person name="Masuda Y."/>
            <person name="Senoo K."/>
        </authorList>
    </citation>
    <scope>NUCLEOTIDE SEQUENCE [LARGE SCALE GENOMIC DNA]</scope>
    <source>
        <strain evidence="18">W79</strain>
    </source>
</reference>
<gene>
    <name evidence="17" type="primary">cdd</name>
    <name evidence="17" type="ORF">METEAL_35820</name>
</gene>
<evidence type="ECO:0000313" key="18">
    <source>
        <dbReference type="Proteomes" id="UP001238179"/>
    </source>
</evidence>
<evidence type="ECO:0000256" key="1">
    <source>
        <dbReference type="ARBA" id="ARBA00001947"/>
    </source>
</evidence>
<dbReference type="PROSITE" id="PS00903">
    <property type="entry name" value="CYT_DCMP_DEAMINASES_1"/>
    <property type="match status" value="1"/>
</dbReference>
<dbReference type="Proteomes" id="UP001238179">
    <property type="component" value="Chromosome"/>
</dbReference>
<evidence type="ECO:0000259" key="16">
    <source>
        <dbReference type="PROSITE" id="PS51747"/>
    </source>
</evidence>
<dbReference type="GO" id="GO:0042802">
    <property type="term" value="F:identical protein binding"/>
    <property type="evidence" value="ECO:0007669"/>
    <property type="project" value="UniProtKB-ARBA"/>
</dbReference>
<feature type="binding site" evidence="14">
    <location>
        <position position="99"/>
    </location>
    <ligand>
        <name>Zn(2+)</name>
        <dbReference type="ChEBI" id="CHEBI:29105"/>
        <note>catalytic</note>
    </ligand>
</feature>
<evidence type="ECO:0000256" key="4">
    <source>
        <dbReference type="ARBA" id="ARBA00012783"/>
    </source>
</evidence>
<evidence type="ECO:0000313" key="17">
    <source>
        <dbReference type="EMBL" id="BDU74408.1"/>
    </source>
</evidence>
<feature type="active site" description="Proton donor" evidence="12">
    <location>
        <position position="63"/>
    </location>
</feature>
<evidence type="ECO:0000256" key="10">
    <source>
        <dbReference type="ARBA" id="ARBA00049252"/>
    </source>
</evidence>
<dbReference type="KEGG" id="msil:METEAL_35820"/>
<dbReference type="NCBIfam" id="TIGR01354">
    <property type="entry name" value="cyt_deam_tetra"/>
    <property type="match status" value="1"/>
</dbReference>
<dbReference type="SUPFAM" id="SSF53927">
    <property type="entry name" value="Cytidine deaminase-like"/>
    <property type="match status" value="1"/>
</dbReference>
<evidence type="ECO:0000256" key="8">
    <source>
        <dbReference type="ARBA" id="ARBA00022833"/>
    </source>
</evidence>
<keyword evidence="18" id="KW-1185">Reference proteome</keyword>
<comment type="function">
    <text evidence="2 15">This enzyme scavenges exogenous and endogenous cytidine and 2'-deoxycytidine for UMP synthesis.</text>
</comment>
<dbReference type="InterPro" id="IPR050202">
    <property type="entry name" value="Cyt/Deoxycyt_deaminase"/>
</dbReference>
<dbReference type="PANTHER" id="PTHR11644:SF2">
    <property type="entry name" value="CYTIDINE DEAMINASE"/>
    <property type="match status" value="1"/>
</dbReference>
<evidence type="ECO:0000256" key="12">
    <source>
        <dbReference type="PIRSR" id="PIRSR606262-1"/>
    </source>
</evidence>
<protein>
    <recommendedName>
        <fullName evidence="5 15">Cytidine deaminase</fullName>
        <ecNumber evidence="4 15">3.5.4.5</ecNumber>
    </recommendedName>
    <alternativeName>
        <fullName evidence="9 15">Cytidine aminohydrolase</fullName>
    </alternativeName>
</protein>
<feature type="binding site" evidence="14">
    <location>
        <position position="61"/>
    </location>
    <ligand>
        <name>Zn(2+)</name>
        <dbReference type="ChEBI" id="CHEBI:29105"/>
        <note>catalytic</note>
    </ligand>
</feature>
<dbReference type="PANTHER" id="PTHR11644">
    <property type="entry name" value="CYTIDINE DEAMINASE"/>
    <property type="match status" value="1"/>
</dbReference>
<dbReference type="InterPro" id="IPR016193">
    <property type="entry name" value="Cytidine_deaminase-like"/>
</dbReference>
<name>A0AA48KDF1_9BACT</name>
<dbReference type="GO" id="GO:0008270">
    <property type="term" value="F:zinc ion binding"/>
    <property type="evidence" value="ECO:0007669"/>
    <property type="project" value="UniProtKB-UniRule"/>
</dbReference>
<keyword evidence="8 14" id="KW-0862">Zinc</keyword>
<dbReference type="InterPro" id="IPR016192">
    <property type="entry name" value="APOBEC/CMP_deaminase_Zn-bd"/>
</dbReference>
<keyword evidence="6 14" id="KW-0479">Metal-binding</keyword>
<dbReference type="CDD" id="cd01283">
    <property type="entry name" value="cytidine_deaminase"/>
    <property type="match status" value="1"/>
</dbReference>
<evidence type="ECO:0000256" key="15">
    <source>
        <dbReference type="RuleBase" id="RU364006"/>
    </source>
</evidence>
<dbReference type="EMBL" id="AP027080">
    <property type="protein sequence ID" value="BDU74408.1"/>
    <property type="molecule type" value="Genomic_DNA"/>
</dbReference>
<proteinExistence type="inferred from homology"/>
<comment type="catalytic activity">
    <reaction evidence="10 15">
        <text>2'-deoxycytidine + H2O + H(+) = 2'-deoxyuridine + NH4(+)</text>
        <dbReference type="Rhea" id="RHEA:13433"/>
        <dbReference type="ChEBI" id="CHEBI:15377"/>
        <dbReference type="ChEBI" id="CHEBI:15378"/>
        <dbReference type="ChEBI" id="CHEBI:15698"/>
        <dbReference type="ChEBI" id="CHEBI:16450"/>
        <dbReference type="ChEBI" id="CHEBI:28938"/>
        <dbReference type="EC" id="3.5.4.5"/>
    </reaction>
</comment>
<dbReference type="InterPro" id="IPR002125">
    <property type="entry name" value="CMP_dCMP_dom"/>
</dbReference>
<accession>A0AA48KDF1</accession>
<dbReference type="Gene3D" id="3.40.140.10">
    <property type="entry name" value="Cytidine Deaminase, domain 2"/>
    <property type="match status" value="1"/>
</dbReference>
<dbReference type="GO" id="GO:0004126">
    <property type="term" value="F:cytidine deaminase activity"/>
    <property type="evidence" value="ECO:0007669"/>
    <property type="project" value="UniProtKB-UniRule"/>
</dbReference>
<dbReference type="GO" id="GO:0005829">
    <property type="term" value="C:cytosol"/>
    <property type="evidence" value="ECO:0007669"/>
    <property type="project" value="TreeGrafter"/>
</dbReference>
<sequence length="140" mass="14920">MYFNDPQSHAWDALVEAAWQGWEHAHAPYSKFHVGAALLRAGGGIVAGCNVENAAYPSSLCAERTAICAAVAQGMKPGELSALVVVTEAPTLTPPCGACRQVLAEFADDLPILLVNRHHRTLHSLADLLPHAFTVRNLNG</sequence>
<comment type="similarity">
    <text evidence="3 15">Belongs to the cytidine and deoxycytidylate deaminase family.</text>
</comment>
<dbReference type="GO" id="GO:0072527">
    <property type="term" value="P:pyrimidine-containing compound metabolic process"/>
    <property type="evidence" value="ECO:0007669"/>
    <property type="project" value="UniProtKB-ARBA"/>
</dbReference>
<evidence type="ECO:0000256" key="3">
    <source>
        <dbReference type="ARBA" id="ARBA00006576"/>
    </source>
</evidence>
<evidence type="ECO:0000256" key="6">
    <source>
        <dbReference type="ARBA" id="ARBA00022723"/>
    </source>
</evidence>
<dbReference type="EC" id="3.5.4.5" evidence="4 15"/>
<evidence type="ECO:0000256" key="7">
    <source>
        <dbReference type="ARBA" id="ARBA00022801"/>
    </source>
</evidence>
<dbReference type="InterPro" id="IPR006262">
    <property type="entry name" value="Cyt_deam_tetra"/>
</dbReference>
<evidence type="ECO:0000256" key="14">
    <source>
        <dbReference type="PIRSR" id="PIRSR606262-3"/>
    </source>
</evidence>